<dbReference type="InterPro" id="IPR043740">
    <property type="entry name" value="DUF5685"/>
</dbReference>
<evidence type="ECO:0000313" key="1">
    <source>
        <dbReference type="EMBL" id="GFG91455.1"/>
    </source>
</evidence>
<name>A0A7I9YS49_MYCBU</name>
<protein>
    <recommendedName>
        <fullName evidence="3">Regulatory protein</fullName>
    </recommendedName>
</protein>
<accession>A0A7I9YS49</accession>
<comment type="caution">
    <text evidence="1">The sequence shown here is derived from an EMBL/GenBank/DDBJ whole genome shotgun (WGS) entry which is preliminary data.</text>
</comment>
<organism evidence="1 2">
    <name type="scientific">Mycobacterium bourgelatii</name>
    <dbReference type="NCBI Taxonomy" id="1273442"/>
    <lineage>
        <taxon>Bacteria</taxon>
        <taxon>Bacillati</taxon>
        <taxon>Actinomycetota</taxon>
        <taxon>Actinomycetes</taxon>
        <taxon>Mycobacteriales</taxon>
        <taxon>Mycobacteriaceae</taxon>
        <taxon>Mycobacterium</taxon>
    </lineage>
</organism>
<reference evidence="1 2" key="1">
    <citation type="journal article" date="2019" name="Emerg. Microbes Infect.">
        <title>Comprehensive subspecies identification of 175 nontuberculous mycobacteria species based on 7547 genomic profiles.</title>
        <authorList>
            <person name="Matsumoto Y."/>
            <person name="Kinjo T."/>
            <person name="Motooka D."/>
            <person name="Nabeya D."/>
            <person name="Jung N."/>
            <person name="Uechi K."/>
            <person name="Horii T."/>
            <person name="Iida T."/>
            <person name="Fujita J."/>
            <person name="Nakamura S."/>
        </authorList>
    </citation>
    <scope>NUCLEOTIDE SEQUENCE [LARGE SCALE GENOMIC DNA]</scope>
    <source>
        <strain evidence="1 2">JCM 30725</strain>
    </source>
</reference>
<proteinExistence type="predicted"/>
<dbReference type="AlphaFoldDB" id="A0A7I9YS49"/>
<evidence type="ECO:0008006" key="3">
    <source>
        <dbReference type="Google" id="ProtNLM"/>
    </source>
</evidence>
<evidence type="ECO:0000313" key="2">
    <source>
        <dbReference type="Proteomes" id="UP000465360"/>
    </source>
</evidence>
<keyword evidence="2" id="KW-1185">Reference proteome</keyword>
<dbReference type="Pfam" id="PF18937">
    <property type="entry name" value="DUF5685"/>
    <property type="match status" value="1"/>
</dbReference>
<gene>
    <name evidence="1" type="ORF">MBOU_34970</name>
</gene>
<sequence length="381" mass="40386">MFGIIRPCRHRLGSELTAAWRAQLCGLCLALRDDYGQAARIATNYDGMVVSLLVEAQSTAKPTRRTAGPCPLRGMKRADVATGECVKLAAVVSLALAAARVRDHVDDRDGLVGAAPVRPAARRLAERWVRQGTDAGHSLGFDTGVLVAAIDRQTELEAAAGPGSSLLAVTEPTETAVAAAFAHTAVLAGRPANAEPLREVGRLFGRIAHLLDAVEDYRDDVARGKWNPLVATETSIAEARALCDDAVLGIELALADVDFTDGRLPRRLLTREVRRAVSRTFDMRGGGTPHGEQEGISWGNEVIGSGAIPGIPGELPPPVPKRKQGCWDRFTEECCCECEGECCCECCGDDGCCDCDCGDGCDCDCGDSCDCCDCGDCCDCN</sequence>
<dbReference type="Proteomes" id="UP000465360">
    <property type="component" value="Unassembled WGS sequence"/>
</dbReference>
<dbReference type="RefSeq" id="WP_163714592.1">
    <property type="nucleotide sequence ID" value="NZ_BLKZ01000001.1"/>
</dbReference>
<dbReference type="EMBL" id="BLKZ01000001">
    <property type="protein sequence ID" value="GFG91455.1"/>
    <property type="molecule type" value="Genomic_DNA"/>
</dbReference>